<accession>A0A9X0WL54</accession>
<dbReference type="SUPFAM" id="SSF141523">
    <property type="entry name" value="L,D-transpeptidase catalytic domain-like"/>
    <property type="match status" value="1"/>
</dbReference>
<reference evidence="10 11" key="1">
    <citation type="journal article" date="2020" name="Microorganisms">
        <title>Osmotic Adaptation and Compatible Solute Biosynthesis of Phototrophic Bacteria as Revealed from Genome Analyses.</title>
        <authorList>
            <person name="Imhoff J.F."/>
            <person name="Rahn T."/>
            <person name="Kunzel S."/>
            <person name="Keller A."/>
            <person name="Neulinger S.C."/>
        </authorList>
    </citation>
    <scope>NUCLEOTIDE SEQUENCE [LARGE SCALE GENOMIC DNA]</scope>
    <source>
        <strain evidence="10 11">DSM 21303</strain>
    </source>
</reference>
<feature type="active site" description="Nucleophile" evidence="7">
    <location>
        <position position="156"/>
    </location>
</feature>
<evidence type="ECO:0000256" key="7">
    <source>
        <dbReference type="PROSITE-ProRule" id="PRU01373"/>
    </source>
</evidence>
<evidence type="ECO:0000256" key="1">
    <source>
        <dbReference type="ARBA" id="ARBA00004752"/>
    </source>
</evidence>
<keyword evidence="5 7" id="KW-0573">Peptidoglycan synthesis</keyword>
<evidence type="ECO:0000256" key="5">
    <source>
        <dbReference type="ARBA" id="ARBA00022984"/>
    </source>
</evidence>
<evidence type="ECO:0000256" key="6">
    <source>
        <dbReference type="ARBA" id="ARBA00023316"/>
    </source>
</evidence>
<dbReference type="EMBL" id="NRSD01000035">
    <property type="protein sequence ID" value="MBK1646771.1"/>
    <property type="molecule type" value="Genomic_DNA"/>
</dbReference>
<dbReference type="GO" id="GO:0018104">
    <property type="term" value="P:peptidoglycan-protein cross-linking"/>
    <property type="evidence" value="ECO:0007669"/>
    <property type="project" value="TreeGrafter"/>
</dbReference>
<evidence type="ECO:0000259" key="9">
    <source>
        <dbReference type="PROSITE" id="PS52029"/>
    </source>
</evidence>
<evidence type="ECO:0000313" key="11">
    <source>
        <dbReference type="Proteomes" id="UP001138802"/>
    </source>
</evidence>
<dbReference type="AlphaFoldDB" id="A0A9X0WL54"/>
<dbReference type="Pfam" id="PF03734">
    <property type="entry name" value="YkuD"/>
    <property type="match status" value="1"/>
</dbReference>
<organism evidence="10 11">
    <name type="scientific">Thiocapsa imhoffii</name>
    <dbReference type="NCBI Taxonomy" id="382777"/>
    <lineage>
        <taxon>Bacteria</taxon>
        <taxon>Pseudomonadati</taxon>
        <taxon>Pseudomonadota</taxon>
        <taxon>Gammaproteobacteria</taxon>
        <taxon>Chromatiales</taxon>
        <taxon>Chromatiaceae</taxon>
        <taxon>Thiocapsa</taxon>
    </lineage>
</organism>
<keyword evidence="11" id="KW-1185">Reference proteome</keyword>
<feature type="signal peptide" evidence="8">
    <location>
        <begin position="1"/>
        <end position="30"/>
    </location>
</feature>
<evidence type="ECO:0000256" key="3">
    <source>
        <dbReference type="ARBA" id="ARBA00022679"/>
    </source>
</evidence>
<evidence type="ECO:0000256" key="8">
    <source>
        <dbReference type="SAM" id="SignalP"/>
    </source>
</evidence>
<protein>
    <submittedName>
        <fullName evidence="10">L,D-transpeptidase</fullName>
    </submittedName>
</protein>
<dbReference type="CDD" id="cd16913">
    <property type="entry name" value="YkuD_like"/>
    <property type="match status" value="1"/>
</dbReference>
<dbReference type="Proteomes" id="UP001138802">
    <property type="component" value="Unassembled WGS sequence"/>
</dbReference>
<feature type="active site" description="Proton donor/acceptor" evidence="7">
    <location>
        <position position="143"/>
    </location>
</feature>
<keyword evidence="6 7" id="KW-0961">Cell wall biogenesis/degradation</keyword>
<dbReference type="GO" id="GO:0008360">
    <property type="term" value="P:regulation of cell shape"/>
    <property type="evidence" value="ECO:0007669"/>
    <property type="project" value="UniProtKB-UniRule"/>
</dbReference>
<proteinExistence type="inferred from homology"/>
<feature type="domain" description="L,D-TPase catalytic" evidence="9">
    <location>
        <begin position="67"/>
        <end position="180"/>
    </location>
</feature>
<dbReference type="GO" id="GO:0005576">
    <property type="term" value="C:extracellular region"/>
    <property type="evidence" value="ECO:0007669"/>
    <property type="project" value="TreeGrafter"/>
</dbReference>
<keyword evidence="4 7" id="KW-0133">Cell shape</keyword>
<keyword evidence="8" id="KW-0732">Signal</keyword>
<dbReference type="GO" id="GO:0071972">
    <property type="term" value="F:peptidoglycan L,D-transpeptidase activity"/>
    <property type="evidence" value="ECO:0007669"/>
    <property type="project" value="TreeGrafter"/>
</dbReference>
<dbReference type="RefSeq" id="WP_200389597.1">
    <property type="nucleotide sequence ID" value="NZ_NRSD01000035.1"/>
</dbReference>
<dbReference type="PROSITE" id="PS52029">
    <property type="entry name" value="LD_TPASE"/>
    <property type="match status" value="1"/>
</dbReference>
<dbReference type="PANTHER" id="PTHR30582">
    <property type="entry name" value="L,D-TRANSPEPTIDASE"/>
    <property type="match status" value="1"/>
</dbReference>
<sequence length="181" mass="20020">MSHLNRQPSRRPAWQPALTALALAFLLSHCAPTPTRPAIVSDPAGPGVPMTNAPPADVAAAISPQQRALKIHLESQEFVYTENDQIVRTGPISSGKEGHATPRGEFSVLSKQQDKVSYRYTNQLGWNAWMPYSIQFSGHYFLHEGWLPGYPDSHGCVRVGERDARFLFERLQLGDAISVVD</sequence>
<comment type="similarity">
    <text evidence="2">Belongs to the YkuD family.</text>
</comment>
<dbReference type="PANTHER" id="PTHR30582:SF2">
    <property type="entry name" value="L,D-TRANSPEPTIDASE YCIB-RELATED"/>
    <property type="match status" value="1"/>
</dbReference>
<feature type="chain" id="PRO_5040905734" evidence="8">
    <location>
        <begin position="31"/>
        <end position="181"/>
    </location>
</feature>
<evidence type="ECO:0000256" key="2">
    <source>
        <dbReference type="ARBA" id="ARBA00005992"/>
    </source>
</evidence>
<dbReference type="GO" id="GO:0016740">
    <property type="term" value="F:transferase activity"/>
    <property type="evidence" value="ECO:0007669"/>
    <property type="project" value="UniProtKB-KW"/>
</dbReference>
<name>A0A9X0WL54_9GAMM</name>
<dbReference type="InterPro" id="IPR005490">
    <property type="entry name" value="LD_TPept_cat_dom"/>
</dbReference>
<dbReference type="GO" id="GO:0071555">
    <property type="term" value="P:cell wall organization"/>
    <property type="evidence" value="ECO:0007669"/>
    <property type="project" value="UniProtKB-UniRule"/>
</dbReference>
<comment type="caution">
    <text evidence="10">The sequence shown here is derived from an EMBL/GenBank/DDBJ whole genome shotgun (WGS) entry which is preliminary data.</text>
</comment>
<dbReference type="InterPro" id="IPR038063">
    <property type="entry name" value="Transpep_catalytic_dom"/>
</dbReference>
<evidence type="ECO:0000313" key="10">
    <source>
        <dbReference type="EMBL" id="MBK1646771.1"/>
    </source>
</evidence>
<gene>
    <name evidence="10" type="ORF">CKO25_19435</name>
</gene>
<keyword evidence="3" id="KW-0808">Transferase</keyword>
<dbReference type="InterPro" id="IPR050979">
    <property type="entry name" value="LD-transpeptidase"/>
</dbReference>
<evidence type="ECO:0000256" key="4">
    <source>
        <dbReference type="ARBA" id="ARBA00022960"/>
    </source>
</evidence>
<dbReference type="Gene3D" id="2.40.440.10">
    <property type="entry name" value="L,D-transpeptidase catalytic domain-like"/>
    <property type="match status" value="1"/>
</dbReference>
<comment type="pathway">
    <text evidence="1 7">Cell wall biogenesis; peptidoglycan biosynthesis.</text>
</comment>